<dbReference type="Proteomes" id="UP000663823">
    <property type="component" value="Unassembled WGS sequence"/>
</dbReference>
<feature type="non-terminal residue" evidence="2">
    <location>
        <position position="1"/>
    </location>
</feature>
<organism evidence="2 3">
    <name type="scientific">Rotaria sordida</name>
    <dbReference type="NCBI Taxonomy" id="392033"/>
    <lineage>
        <taxon>Eukaryota</taxon>
        <taxon>Metazoa</taxon>
        <taxon>Spiralia</taxon>
        <taxon>Gnathifera</taxon>
        <taxon>Rotifera</taxon>
        <taxon>Eurotatoria</taxon>
        <taxon>Bdelloidea</taxon>
        <taxon>Philodinida</taxon>
        <taxon>Philodinidae</taxon>
        <taxon>Rotaria</taxon>
    </lineage>
</organism>
<accession>A0A819SI71</accession>
<dbReference type="EMBL" id="CAJOBE010008380">
    <property type="protein sequence ID" value="CAF4060001.1"/>
    <property type="molecule type" value="Genomic_DNA"/>
</dbReference>
<evidence type="ECO:0000313" key="3">
    <source>
        <dbReference type="Proteomes" id="UP000663874"/>
    </source>
</evidence>
<sequence length="212" mass="25104">MQYALWNCGIDINLKTYHCKFSSNSNNNYYQFFREEIQYRQEMQIYAICNYFAITKLMNLILQQYPLNSNTYYTCYARHLNMAMKSAYRKLIALSQILQRVSDDTIDDETPMDTQMAETKAAIKNNEEELQRFIIRETFQLLVSVDGVAKLKPALYPSNAPTSILNANDLNRRYATCCDGPFIPRILSDQMDSYMYDCFKRDFMHLIERLRR</sequence>
<comment type="caution">
    <text evidence="2">The sequence shown here is derived from an EMBL/GenBank/DDBJ whole genome shotgun (WGS) entry which is preliminary data.</text>
</comment>
<evidence type="ECO:0000313" key="2">
    <source>
        <dbReference type="EMBL" id="CAF4060001.1"/>
    </source>
</evidence>
<evidence type="ECO:0000313" key="1">
    <source>
        <dbReference type="EMBL" id="CAF3810072.1"/>
    </source>
</evidence>
<dbReference type="EMBL" id="CAJOAX010002649">
    <property type="protein sequence ID" value="CAF3810072.1"/>
    <property type="molecule type" value="Genomic_DNA"/>
</dbReference>
<protein>
    <submittedName>
        <fullName evidence="2">Uncharacterized protein</fullName>
    </submittedName>
</protein>
<dbReference type="AlphaFoldDB" id="A0A819SI71"/>
<gene>
    <name evidence="2" type="ORF">FNK824_LOCUS29204</name>
    <name evidence="1" type="ORF">OTI717_LOCUS18775</name>
</gene>
<dbReference type="Proteomes" id="UP000663874">
    <property type="component" value="Unassembled WGS sequence"/>
</dbReference>
<proteinExistence type="predicted"/>
<reference evidence="2" key="1">
    <citation type="submission" date="2021-02" db="EMBL/GenBank/DDBJ databases">
        <authorList>
            <person name="Nowell W R."/>
        </authorList>
    </citation>
    <scope>NUCLEOTIDE SEQUENCE</scope>
</reference>
<name>A0A819SI71_9BILA</name>